<sequence length="150" mass="16819">MIRKEFSEIQGIQVNPLKIINGPKGDVRHALKANDTSFLGFGEAYFSTMHQGEIKGWKRHNRATLNLVLSSGIVRFFAFDDRTDSVSKGAFAEIILSLDNYQRLTIGPGIWLAFQGLSENNAILNICNMQHDPTEADNREINDPIMPKLS</sequence>
<evidence type="ECO:0000313" key="1">
    <source>
        <dbReference type="EMBL" id="TGM60671.1"/>
    </source>
</evidence>
<dbReference type="Gene3D" id="2.60.120.10">
    <property type="entry name" value="Jelly Rolls"/>
    <property type="match status" value="1"/>
</dbReference>
<comment type="caution">
    <text evidence="1">The sequence shown here is derived from an EMBL/GenBank/DDBJ whole genome shotgun (WGS) entry which is preliminary data.</text>
</comment>
<proteinExistence type="predicted"/>
<dbReference type="SUPFAM" id="SSF51182">
    <property type="entry name" value="RmlC-like cupins"/>
    <property type="match status" value="1"/>
</dbReference>
<evidence type="ECO:0000313" key="2">
    <source>
        <dbReference type="Proteomes" id="UP000298112"/>
    </source>
</evidence>
<dbReference type="EMBL" id="RQHF01000008">
    <property type="protein sequence ID" value="TGM60671.1"/>
    <property type="molecule type" value="Genomic_DNA"/>
</dbReference>
<dbReference type="Proteomes" id="UP000298112">
    <property type="component" value="Unassembled WGS sequence"/>
</dbReference>
<dbReference type="InterPro" id="IPR011051">
    <property type="entry name" value="RmlC_Cupin_sf"/>
</dbReference>
<dbReference type="InterPro" id="IPR014710">
    <property type="entry name" value="RmlC-like_jellyroll"/>
</dbReference>
<dbReference type="RefSeq" id="WP_135656767.1">
    <property type="nucleotide sequence ID" value="NZ_RQHF01000008.1"/>
</dbReference>
<organism evidence="1 2">
    <name type="scientific">Leptospira vanthielii</name>
    <dbReference type="NCBI Taxonomy" id="293085"/>
    <lineage>
        <taxon>Bacteria</taxon>
        <taxon>Pseudomonadati</taxon>
        <taxon>Spirochaetota</taxon>
        <taxon>Spirochaetia</taxon>
        <taxon>Leptospirales</taxon>
        <taxon>Leptospiraceae</taxon>
        <taxon>Leptospira</taxon>
    </lineage>
</organism>
<gene>
    <name evidence="1" type="ORF">EHQ95_01995</name>
</gene>
<reference evidence="2" key="1">
    <citation type="journal article" date="2019" name="PLoS Negl. Trop. Dis.">
        <title>Revisiting the worldwide diversity of Leptospira species in the environment.</title>
        <authorList>
            <person name="Vincent A.T."/>
            <person name="Schiettekatte O."/>
            <person name="Bourhy P."/>
            <person name="Veyrier F.J."/>
            <person name="Picardeau M."/>
        </authorList>
    </citation>
    <scope>NUCLEOTIDE SEQUENCE [LARGE SCALE GENOMIC DNA]</scope>
    <source>
        <strain evidence="2">201601955</strain>
    </source>
</reference>
<keyword evidence="2" id="KW-1185">Reference proteome</keyword>
<name>A0ABY2NTT6_9LEPT</name>
<protein>
    <submittedName>
        <fullName evidence="1">dTDP-4-dehydrorhamnose 3,5-epimerase</fullName>
    </submittedName>
</protein>
<accession>A0ABY2NTT6</accession>